<reference evidence="4" key="2">
    <citation type="submission" date="2020-09" db="EMBL/GenBank/DDBJ databases">
        <authorList>
            <person name="Sun Q."/>
            <person name="Ohkuma M."/>
        </authorList>
    </citation>
    <scope>NUCLEOTIDE SEQUENCE</scope>
    <source>
        <strain evidence="4">JCM 3090</strain>
    </source>
</reference>
<keyword evidence="2" id="KW-0732">Signal</keyword>
<dbReference type="PANTHER" id="PTHR24252">
    <property type="entry name" value="ACROSIN-RELATED"/>
    <property type="match status" value="1"/>
</dbReference>
<dbReference type="AlphaFoldDB" id="A0A8J3FD71"/>
<dbReference type="InterPro" id="IPR001254">
    <property type="entry name" value="Trypsin_dom"/>
</dbReference>
<gene>
    <name evidence="4" type="ORF">GCM10010123_44770</name>
</gene>
<dbReference type="RefSeq" id="WP_189172197.1">
    <property type="nucleotide sequence ID" value="NZ_BMQB01000014.1"/>
</dbReference>
<evidence type="ECO:0000313" key="5">
    <source>
        <dbReference type="Proteomes" id="UP000649739"/>
    </source>
</evidence>
<feature type="domain" description="Peptidase S1" evidence="3">
    <location>
        <begin position="39"/>
        <end position="264"/>
    </location>
</feature>
<organism evidence="4 5">
    <name type="scientific">Pilimelia anulata</name>
    <dbReference type="NCBI Taxonomy" id="53371"/>
    <lineage>
        <taxon>Bacteria</taxon>
        <taxon>Bacillati</taxon>
        <taxon>Actinomycetota</taxon>
        <taxon>Actinomycetes</taxon>
        <taxon>Micromonosporales</taxon>
        <taxon>Micromonosporaceae</taxon>
        <taxon>Pilimelia</taxon>
    </lineage>
</organism>
<dbReference type="Pfam" id="PF00089">
    <property type="entry name" value="Trypsin"/>
    <property type="match status" value="1"/>
</dbReference>
<dbReference type="InterPro" id="IPR009003">
    <property type="entry name" value="Peptidase_S1_PA"/>
</dbReference>
<dbReference type="Proteomes" id="UP000649739">
    <property type="component" value="Unassembled WGS sequence"/>
</dbReference>
<sequence length="275" mass="27730">MNRALLIATLVAAVAAPAVATAAYAESAAPRGGAVDDRIVGGKEAAAGDHPWMAHLTIAFTGGSKGCGGTLLSANIVLTAQQCVAEDKAFGKPTGVTADIGQLDHTAAAEAGTRRQGNRYVLGDGIGAGDWAVVKLTKSIKVKSHPLLPADDALDTKKTMRALGWGSTKEGGKPVKNLRQVDLPVVTGKICGKDADSEICAGNLADGGVDTCVGDGGGPLLAAAGKEWVQVGVTSHGVGCGREGSPGHYTRVSAFTEKIRAAITLLDGAPAQTTE</sequence>
<evidence type="ECO:0000313" key="4">
    <source>
        <dbReference type="EMBL" id="GGK09902.1"/>
    </source>
</evidence>
<dbReference type="SUPFAM" id="SSF50494">
    <property type="entry name" value="Trypsin-like serine proteases"/>
    <property type="match status" value="1"/>
</dbReference>
<accession>A0A8J3FD71</accession>
<dbReference type="CDD" id="cd00190">
    <property type="entry name" value="Tryp_SPc"/>
    <property type="match status" value="1"/>
</dbReference>
<dbReference type="GO" id="GO:0006508">
    <property type="term" value="P:proteolysis"/>
    <property type="evidence" value="ECO:0007669"/>
    <property type="project" value="InterPro"/>
</dbReference>
<name>A0A8J3FD71_9ACTN</name>
<dbReference type="Gene3D" id="2.40.10.10">
    <property type="entry name" value="Trypsin-like serine proteases"/>
    <property type="match status" value="1"/>
</dbReference>
<dbReference type="SMART" id="SM00020">
    <property type="entry name" value="Tryp_SPc"/>
    <property type="match status" value="1"/>
</dbReference>
<evidence type="ECO:0000256" key="2">
    <source>
        <dbReference type="SAM" id="SignalP"/>
    </source>
</evidence>
<reference evidence="4" key="1">
    <citation type="journal article" date="2014" name="Int. J. Syst. Evol. Microbiol.">
        <title>Complete genome sequence of Corynebacterium casei LMG S-19264T (=DSM 44701T), isolated from a smear-ripened cheese.</title>
        <authorList>
            <consortium name="US DOE Joint Genome Institute (JGI-PGF)"/>
            <person name="Walter F."/>
            <person name="Albersmeier A."/>
            <person name="Kalinowski J."/>
            <person name="Ruckert C."/>
        </authorList>
    </citation>
    <scope>NUCLEOTIDE SEQUENCE</scope>
    <source>
        <strain evidence="4">JCM 3090</strain>
    </source>
</reference>
<keyword evidence="1" id="KW-1015">Disulfide bond</keyword>
<feature type="signal peptide" evidence="2">
    <location>
        <begin position="1"/>
        <end position="20"/>
    </location>
</feature>
<dbReference type="PANTHER" id="PTHR24252:SF7">
    <property type="entry name" value="HYALIN"/>
    <property type="match status" value="1"/>
</dbReference>
<dbReference type="PROSITE" id="PS50240">
    <property type="entry name" value="TRYPSIN_DOM"/>
    <property type="match status" value="1"/>
</dbReference>
<dbReference type="GO" id="GO:0004252">
    <property type="term" value="F:serine-type endopeptidase activity"/>
    <property type="evidence" value="ECO:0007669"/>
    <property type="project" value="InterPro"/>
</dbReference>
<keyword evidence="5" id="KW-1185">Reference proteome</keyword>
<protein>
    <submittedName>
        <fullName evidence="4">Trypsin</fullName>
    </submittedName>
</protein>
<dbReference type="PRINTS" id="PR00722">
    <property type="entry name" value="CHYMOTRYPSIN"/>
</dbReference>
<evidence type="ECO:0000259" key="3">
    <source>
        <dbReference type="PROSITE" id="PS50240"/>
    </source>
</evidence>
<feature type="chain" id="PRO_5038975890" evidence="2">
    <location>
        <begin position="21"/>
        <end position="275"/>
    </location>
</feature>
<proteinExistence type="predicted"/>
<comment type="caution">
    <text evidence="4">The sequence shown here is derived from an EMBL/GenBank/DDBJ whole genome shotgun (WGS) entry which is preliminary data.</text>
</comment>
<dbReference type="EMBL" id="BMQB01000014">
    <property type="protein sequence ID" value="GGK09902.1"/>
    <property type="molecule type" value="Genomic_DNA"/>
</dbReference>
<dbReference type="InterPro" id="IPR001314">
    <property type="entry name" value="Peptidase_S1A"/>
</dbReference>
<evidence type="ECO:0000256" key="1">
    <source>
        <dbReference type="ARBA" id="ARBA00023157"/>
    </source>
</evidence>
<dbReference type="InterPro" id="IPR043504">
    <property type="entry name" value="Peptidase_S1_PA_chymotrypsin"/>
</dbReference>